<sequence length="454" mass="51556">MLINVMKSTATSTWDIGSYLLNKCLAFAILPLCIIVELNVVPAALLSSILMLLQLLSVYIFRKFKPFGIFLLFAITYTLPAYLYFNRGFNITLYSADFDNYLYYKGVLVILSIFWSVFILMLPRLNDHIIIKEKLPVWDSAFFFYGILSIFCAIVIFGKSGESILSAGKYGSNEISGAGGTSLYEYGGFLYPIAYIFSGKKKSRLILLMMGAAFYCAKSLLLGVRGNTLFMLLMFFLLHLDNRKTPLLKWILMGTPALIFFIGFGIFRGGADEGVNRIISKLVLSSEDNRIFHLVLGNQTDIYYASTRLYAFCETGILSIQDRLSSFLYNILAIVVPYSKLPEIANIAAYKQDSYYSGGGSLLPVYFYIYLSYFGVILIAVFLGLIFRLFIKKENLKYPAFTMYVVALLSAYPTWYGYSANNVYKYCVYAVIMFVIIQSIYRFYKDIQAKISLQ</sequence>
<feature type="transmembrane region" description="Helical" evidence="1">
    <location>
        <begin position="365"/>
        <end position="391"/>
    </location>
</feature>
<feature type="transmembrane region" description="Helical" evidence="1">
    <location>
        <begin position="398"/>
        <end position="417"/>
    </location>
</feature>
<feature type="transmembrane region" description="Helical" evidence="1">
    <location>
        <begin position="68"/>
        <end position="85"/>
    </location>
</feature>
<feature type="transmembrane region" description="Helical" evidence="1">
    <location>
        <begin position="44"/>
        <end position="61"/>
    </location>
</feature>
<feature type="transmembrane region" description="Helical" evidence="1">
    <location>
        <begin position="177"/>
        <end position="198"/>
    </location>
</feature>
<evidence type="ECO:0008006" key="4">
    <source>
        <dbReference type="Google" id="ProtNLM"/>
    </source>
</evidence>
<organism evidence="2 3">
    <name type="scientific">Niabella digestorum</name>
    <dbReference type="NCBI Taxonomy" id="3117701"/>
    <lineage>
        <taxon>Bacteria</taxon>
        <taxon>Pseudomonadati</taxon>
        <taxon>Bacteroidota</taxon>
        <taxon>Chitinophagia</taxon>
        <taxon>Chitinophagales</taxon>
        <taxon>Chitinophagaceae</taxon>
        <taxon>Niabella</taxon>
    </lineage>
</organism>
<feature type="transmembrane region" description="Helical" evidence="1">
    <location>
        <begin position="423"/>
        <end position="444"/>
    </location>
</feature>
<dbReference type="Proteomes" id="UP001357452">
    <property type="component" value="Unassembled WGS sequence"/>
</dbReference>
<feature type="transmembrane region" description="Helical" evidence="1">
    <location>
        <begin position="101"/>
        <end position="123"/>
    </location>
</feature>
<feature type="transmembrane region" description="Helical" evidence="1">
    <location>
        <begin position="205"/>
        <end position="238"/>
    </location>
</feature>
<keyword evidence="1" id="KW-1133">Transmembrane helix</keyword>
<reference evidence="2 3" key="1">
    <citation type="submission" date="2024-01" db="EMBL/GenBank/DDBJ databases">
        <title>Niabella digestum sp. nov., isolated from waste digestion system.</title>
        <authorList>
            <person name="Zhang L."/>
        </authorList>
    </citation>
    <scope>NUCLEOTIDE SEQUENCE [LARGE SCALE GENOMIC DNA]</scope>
    <source>
        <strain evidence="2 3">A18</strain>
    </source>
</reference>
<keyword evidence="1" id="KW-0472">Membrane</keyword>
<dbReference type="RefSeq" id="WP_330974167.1">
    <property type="nucleotide sequence ID" value="NZ_JAZGLY010000003.1"/>
</dbReference>
<evidence type="ECO:0000313" key="2">
    <source>
        <dbReference type="EMBL" id="MEE6186757.1"/>
    </source>
</evidence>
<keyword evidence="1" id="KW-0812">Transmembrane</keyword>
<protein>
    <recommendedName>
        <fullName evidence="4">O-antigen polysaccharide polymerase Wzy</fullName>
    </recommendedName>
</protein>
<name>A0ABU7RFH5_9BACT</name>
<keyword evidence="3" id="KW-1185">Reference proteome</keyword>
<evidence type="ECO:0000256" key="1">
    <source>
        <dbReference type="SAM" id="Phobius"/>
    </source>
</evidence>
<proteinExistence type="predicted"/>
<comment type="caution">
    <text evidence="2">The sequence shown here is derived from an EMBL/GenBank/DDBJ whole genome shotgun (WGS) entry which is preliminary data.</text>
</comment>
<gene>
    <name evidence="2" type="ORF">V2H41_05660</name>
</gene>
<feature type="transmembrane region" description="Helical" evidence="1">
    <location>
        <begin position="250"/>
        <end position="271"/>
    </location>
</feature>
<feature type="transmembrane region" description="Helical" evidence="1">
    <location>
        <begin position="20"/>
        <end position="38"/>
    </location>
</feature>
<dbReference type="EMBL" id="JAZGLY010000003">
    <property type="protein sequence ID" value="MEE6186757.1"/>
    <property type="molecule type" value="Genomic_DNA"/>
</dbReference>
<accession>A0ABU7RFH5</accession>
<evidence type="ECO:0000313" key="3">
    <source>
        <dbReference type="Proteomes" id="UP001357452"/>
    </source>
</evidence>
<feature type="transmembrane region" description="Helical" evidence="1">
    <location>
        <begin position="327"/>
        <end position="345"/>
    </location>
</feature>
<feature type="transmembrane region" description="Helical" evidence="1">
    <location>
        <begin position="135"/>
        <end position="157"/>
    </location>
</feature>